<protein>
    <submittedName>
        <fullName evidence="5">Ribose operon repressor</fullName>
    </submittedName>
</protein>
<dbReference type="Pfam" id="PF00532">
    <property type="entry name" value="Peripla_BP_1"/>
    <property type="match status" value="1"/>
</dbReference>
<dbReference type="SMART" id="SM00354">
    <property type="entry name" value="HTH_LACI"/>
    <property type="match status" value="1"/>
</dbReference>
<gene>
    <name evidence="5" type="primary">rbsR</name>
    <name evidence="5" type="ORF">NCTC11087_00568</name>
</gene>
<dbReference type="InterPro" id="IPR010982">
    <property type="entry name" value="Lambda_DNA-bd_dom_sf"/>
</dbReference>
<reference evidence="5 6" key="1">
    <citation type="submission" date="2018-06" db="EMBL/GenBank/DDBJ databases">
        <authorList>
            <consortium name="Pathogen Informatics"/>
            <person name="Doyle S."/>
        </authorList>
    </citation>
    <scope>NUCLEOTIDE SEQUENCE [LARGE SCALE GENOMIC DNA]</scope>
    <source>
        <strain evidence="5 6">NCTC11087</strain>
    </source>
</reference>
<dbReference type="InterPro" id="IPR000843">
    <property type="entry name" value="HTH_LacI"/>
</dbReference>
<evidence type="ECO:0000313" key="5">
    <source>
        <dbReference type="EMBL" id="SUO03699.1"/>
    </source>
</evidence>
<keyword evidence="2" id="KW-0238">DNA-binding</keyword>
<evidence type="ECO:0000256" key="3">
    <source>
        <dbReference type="ARBA" id="ARBA00023163"/>
    </source>
</evidence>
<dbReference type="Proteomes" id="UP000255523">
    <property type="component" value="Unassembled WGS sequence"/>
</dbReference>
<proteinExistence type="predicted"/>
<keyword evidence="3" id="KW-0804">Transcription</keyword>
<sequence length="359" mass="40502">MGKRKKITTRDIAEYTGLSQSTVSMILSHKENVSFSKETQDIVLQAAKKLGYKNEIHKSKSSQKDLHQTIVVIAPHLSNSYYATLIHSIVYEAKKHNYSVFTITTMRNAQQEDSYYELLSNLDLAGIIYLYPPTKISKANALFKRMPVVSIGDKPQGSRFDSVELNGVRAGHLMGEYLLNLGHEKITFISAPVMGKEISRIHRYEGLIHAFEDQGKDVQNIQLKTMSLAQYESIQTENIEYQVGYELTMEALEEGTDSTAFLANNDMTALGVLSALKSEGYKVPKDFSVAGFDNILMSSLPDISLTTIEHATFLKGKEAVDIIYKKHLKNNTQKSHPYILRLEYEPELIIRKTTGKPRK</sequence>
<dbReference type="AlphaFoldDB" id="A0A380LIL0"/>
<dbReference type="PANTHER" id="PTHR30146:SF109">
    <property type="entry name" value="HTH-TYPE TRANSCRIPTIONAL REGULATOR GALS"/>
    <property type="match status" value="1"/>
</dbReference>
<dbReference type="PANTHER" id="PTHR30146">
    <property type="entry name" value="LACI-RELATED TRANSCRIPTIONAL REPRESSOR"/>
    <property type="match status" value="1"/>
</dbReference>
<dbReference type="InterPro" id="IPR028082">
    <property type="entry name" value="Peripla_BP_I"/>
</dbReference>
<dbReference type="SUPFAM" id="SSF47413">
    <property type="entry name" value="lambda repressor-like DNA-binding domains"/>
    <property type="match status" value="1"/>
</dbReference>
<dbReference type="CDD" id="cd01392">
    <property type="entry name" value="HTH_LacI"/>
    <property type="match status" value="1"/>
</dbReference>
<dbReference type="Gene3D" id="3.40.50.2300">
    <property type="match status" value="2"/>
</dbReference>
<dbReference type="OrthoDB" id="1776574at2"/>
<dbReference type="SUPFAM" id="SSF53822">
    <property type="entry name" value="Periplasmic binding protein-like I"/>
    <property type="match status" value="1"/>
</dbReference>
<dbReference type="CDD" id="cd06267">
    <property type="entry name" value="PBP1_LacI_sugar_binding-like"/>
    <property type="match status" value="1"/>
</dbReference>
<dbReference type="GeneID" id="77461551"/>
<dbReference type="GO" id="GO:0000976">
    <property type="term" value="F:transcription cis-regulatory region binding"/>
    <property type="evidence" value="ECO:0007669"/>
    <property type="project" value="TreeGrafter"/>
</dbReference>
<evidence type="ECO:0000259" key="4">
    <source>
        <dbReference type="PROSITE" id="PS50932"/>
    </source>
</evidence>
<keyword evidence="1" id="KW-0805">Transcription regulation</keyword>
<dbReference type="EMBL" id="UHFX01000003">
    <property type="protein sequence ID" value="SUO03699.1"/>
    <property type="molecule type" value="Genomic_DNA"/>
</dbReference>
<dbReference type="GO" id="GO:0003700">
    <property type="term" value="F:DNA-binding transcription factor activity"/>
    <property type="evidence" value="ECO:0007669"/>
    <property type="project" value="TreeGrafter"/>
</dbReference>
<dbReference type="RefSeq" id="WP_022789076.1">
    <property type="nucleotide sequence ID" value="NZ_UHFX01000003.1"/>
</dbReference>
<keyword evidence="6" id="KW-1185">Reference proteome</keyword>
<dbReference type="Gene3D" id="1.10.260.40">
    <property type="entry name" value="lambda repressor-like DNA-binding domains"/>
    <property type="match status" value="1"/>
</dbReference>
<accession>A0A380LIL0</accession>
<evidence type="ECO:0000256" key="2">
    <source>
        <dbReference type="ARBA" id="ARBA00023125"/>
    </source>
</evidence>
<evidence type="ECO:0000313" key="6">
    <source>
        <dbReference type="Proteomes" id="UP000255523"/>
    </source>
</evidence>
<name>A0A380LIL0_9FIRM</name>
<feature type="domain" description="HTH lacI-type" evidence="4">
    <location>
        <begin position="7"/>
        <end position="63"/>
    </location>
</feature>
<dbReference type="InterPro" id="IPR001761">
    <property type="entry name" value="Peripla_BP/Lac1_sug-bd_dom"/>
</dbReference>
<dbReference type="Pfam" id="PF00356">
    <property type="entry name" value="LacI"/>
    <property type="match status" value="1"/>
</dbReference>
<evidence type="ECO:0000256" key="1">
    <source>
        <dbReference type="ARBA" id="ARBA00023015"/>
    </source>
</evidence>
<organism evidence="5 6">
    <name type="scientific">Faecalicoccus pleomorphus</name>
    <dbReference type="NCBI Taxonomy" id="1323"/>
    <lineage>
        <taxon>Bacteria</taxon>
        <taxon>Bacillati</taxon>
        <taxon>Bacillota</taxon>
        <taxon>Erysipelotrichia</taxon>
        <taxon>Erysipelotrichales</taxon>
        <taxon>Erysipelotrichaceae</taxon>
        <taxon>Faecalicoccus</taxon>
    </lineage>
</organism>
<dbReference type="PROSITE" id="PS50932">
    <property type="entry name" value="HTH_LACI_2"/>
    <property type="match status" value="1"/>
</dbReference>